<dbReference type="Proteomes" id="UP000247345">
    <property type="component" value="Unassembled WGS sequence"/>
</dbReference>
<sequence length="409" mass="45044">MKKYIIKSLLLIFITVLIISCDDNESRVFDTSPSERIDASIDEYSSLLNSSENGWVLEYYPESNQQFGGFNYVIKFKENEESTVFYEGADDITVSESSTYDIIAYGGAVLTFNTYNKYMHEFANPSGALYQAKQGDYEFAFQSNENDVITLKGIKSGNTMSLLKLTETPEEYLAKVNDISYSISLASGIAINGEDSSVSLGNRHISFTTAEEEINMAYIFTTTGIKLYESITIAGNVIREFTLDKAQSQLVSLDGNVVIDLIVAPFNINQDWSIDTTLASDTSADFFSKYAGIYGANGAIYGETLERSISIGNTVNGSGLQFRSKASATTTWTAEYNLAFSPIVGKPNQLAIAKVGEGLNWSFYTHLNPLLDYVVDNAPYTAEPNTPANPTEVKLTSTVDANAWFVIKL</sequence>
<gene>
    <name evidence="1" type="ORF">BTO14_13850</name>
</gene>
<dbReference type="EMBL" id="MSCK01000002">
    <property type="protein sequence ID" value="PQJ69109.1"/>
    <property type="molecule type" value="Genomic_DNA"/>
</dbReference>
<name>A0A2P6C846_9FLAO</name>
<proteinExistence type="predicted"/>
<organism evidence="1 2">
    <name type="scientific">Polaribacter butkevichii</name>
    <dbReference type="NCBI Taxonomy" id="218490"/>
    <lineage>
        <taxon>Bacteria</taxon>
        <taxon>Pseudomonadati</taxon>
        <taxon>Bacteroidota</taxon>
        <taxon>Flavobacteriia</taxon>
        <taxon>Flavobacteriales</taxon>
        <taxon>Flavobacteriaceae</taxon>
    </lineage>
</organism>
<dbReference type="PROSITE" id="PS51257">
    <property type="entry name" value="PROKAR_LIPOPROTEIN"/>
    <property type="match status" value="1"/>
</dbReference>
<keyword evidence="2" id="KW-1185">Reference proteome</keyword>
<protein>
    <recommendedName>
        <fullName evidence="3">DUF4302 domain-containing protein</fullName>
    </recommendedName>
</protein>
<dbReference type="OrthoDB" id="1150854at2"/>
<dbReference type="RefSeq" id="WP_105050042.1">
    <property type="nucleotide sequence ID" value="NZ_CP150661.1"/>
</dbReference>
<evidence type="ECO:0008006" key="3">
    <source>
        <dbReference type="Google" id="ProtNLM"/>
    </source>
</evidence>
<accession>A0A2P6C846</accession>
<dbReference type="InterPro" id="IPR025396">
    <property type="entry name" value="DUF4302"/>
</dbReference>
<evidence type="ECO:0000313" key="1">
    <source>
        <dbReference type="EMBL" id="PQJ69109.1"/>
    </source>
</evidence>
<dbReference type="Pfam" id="PF14135">
    <property type="entry name" value="DUF4302"/>
    <property type="match status" value="1"/>
</dbReference>
<dbReference type="AlphaFoldDB" id="A0A2P6C846"/>
<reference evidence="1 2" key="1">
    <citation type="submission" date="2016-12" db="EMBL/GenBank/DDBJ databases">
        <title>Trade-off between light-utilization and light-protection in marine flavobacteria.</title>
        <authorList>
            <person name="Kumagai Y."/>
            <person name="Yoshizawa S."/>
            <person name="Kogure K."/>
            <person name="Iwasaki W."/>
        </authorList>
    </citation>
    <scope>NUCLEOTIDE SEQUENCE [LARGE SCALE GENOMIC DNA]</scope>
    <source>
        <strain evidence="1 2">KCTC 12100</strain>
    </source>
</reference>
<evidence type="ECO:0000313" key="2">
    <source>
        <dbReference type="Proteomes" id="UP000247345"/>
    </source>
</evidence>
<comment type="caution">
    <text evidence="1">The sequence shown here is derived from an EMBL/GenBank/DDBJ whole genome shotgun (WGS) entry which is preliminary data.</text>
</comment>